<name>A0A655QSE2_VIBCL</name>
<dbReference type="AlphaFoldDB" id="A0A655QSE2"/>
<evidence type="ECO:0000313" key="1">
    <source>
        <dbReference type="EMBL" id="CSA67450.1"/>
    </source>
</evidence>
<dbReference type="Proteomes" id="UP000044806">
    <property type="component" value="Unassembled WGS sequence"/>
</dbReference>
<organism evidence="1 2">
    <name type="scientific">Vibrio cholerae</name>
    <dbReference type="NCBI Taxonomy" id="666"/>
    <lineage>
        <taxon>Bacteria</taxon>
        <taxon>Pseudomonadati</taxon>
        <taxon>Pseudomonadota</taxon>
        <taxon>Gammaproteobacteria</taxon>
        <taxon>Vibrionales</taxon>
        <taxon>Vibrionaceae</taxon>
        <taxon>Vibrio</taxon>
    </lineage>
</organism>
<proteinExistence type="predicted"/>
<gene>
    <name evidence="1" type="ORF">ERS013165_02142</name>
</gene>
<accession>A0A655QSE2</accession>
<sequence length="41" mass="4672">MPILVINFLKVIDVDHRGNGVRVFNKLSTDFIQKMSVIEPS</sequence>
<protein>
    <submittedName>
        <fullName evidence="1">Uncharacterized protein</fullName>
    </submittedName>
</protein>
<reference evidence="1 2" key="1">
    <citation type="submission" date="2015-07" db="EMBL/GenBank/DDBJ databases">
        <authorList>
            <consortium name="Pathogen Informatics"/>
        </authorList>
    </citation>
    <scope>NUCLEOTIDE SEQUENCE [LARGE SCALE GENOMIC DNA]</scope>
    <source>
        <strain evidence="1 2">A51</strain>
    </source>
</reference>
<evidence type="ECO:0000313" key="2">
    <source>
        <dbReference type="Proteomes" id="UP000044806"/>
    </source>
</evidence>
<dbReference type="EMBL" id="CWOW01000010">
    <property type="protein sequence ID" value="CSA67450.1"/>
    <property type="molecule type" value="Genomic_DNA"/>
</dbReference>